<gene>
    <name evidence="2" type="ORF">CLV31_103206</name>
</gene>
<feature type="transmembrane region" description="Helical" evidence="1">
    <location>
        <begin position="38"/>
        <end position="57"/>
    </location>
</feature>
<evidence type="ECO:0000313" key="2">
    <source>
        <dbReference type="EMBL" id="PZV85414.1"/>
    </source>
</evidence>
<keyword evidence="1" id="KW-1133">Transmembrane helix</keyword>
<dbReference type="EMBL" id="QKTX01000003">
    <property type="protein sequence ID" value="PZV85414.1"/>
    <property type="molecule type" value="Genomic_DNA"/>
</dbReference>
<proteinExistence type="predicted"/>
<accession>A0A326RV63</accession>
<keyword evidence="1" id="KW-0812">Transmembrane</keyword>
<keyword evidence="3" id="KW-1185">Reference proteome</keyword>
<comment type="caution">
    <text evidence="2">The sequence shown here is derived from an EMBL/GenBank/DDBJ whole genome shotgun (WGS) entry which is preliminary data.</text>
</comment>
<dbReference type="Proteomes" id="UP000248917">
    <property type="component" value="Unassembled WGS sequence"/>
</dbReference>
<evidence type="ECO:0000256" key="1">
    <source>
        <dbReference type="SAM" id="Phobius"/>
    </source>
</evidence>
<name>A0A326RV63_9BACT</name>
<dbReference type="RefSeq" id="WP_111391871.1">
    <property type="nucleotide sequence ID" value="NZ_QKTX01000003.1"/>
</dbReference>
<keyword evidence="1" id="KW-0472">Membrane</keyword>
<organism evidence="2 3">
    <name type="scientific">Algoriphagus aquaeductus</name>
    <dbReference type="NCBI Taxonomy" id="475299"/>
    <lineage>
        <taxon>Bacteria</taxon>
        <taxon>Pseudomonadati</taxon>
        <taxon>Bacteroidota</taxon>
        <taxon>Cytophagia</taxon>
        <taxon>Cytophagales</taxon>
        <taxon>Cyclobacteriaceae</taxon>
        <taxon>Algoriphagus</taxon>
    </lineage>
</organism>
<dbReference type="OrthoDB" id="827252at2"/>
<reference evidence="2 3" key="1">
    <citation type="submission" date="2018-06" db="EMBL/GenBank/DDBJ databases">
        <title>Genomic Encyclopedia of Archaeal and Bacterial Type Strains, Phase II (KMG-II): from individual species to whole genera.</title>
        <authorList>
            <person name="Goeker M."/>
        </authorList>
    </citation>
    <scope>NUCLEOTIDE SEQUENCE [LARGE SCALE GENOMIC DNA]</scope>
    <source>
        <strain evidence="2 3">T4</strain>
    </source>
</reference>
<protein>
    <submittedName>
        <fullName evidence="2">Uncharacterized protein</fullName>
    </submittedName>
</protein>
<dbReference type="AlphaFoldDB" id="A0A326RV63"/>
<evidence type="ECO:0000313" key="3">
    <source>
        <dbReference type="Proteomes" id="UP000248917"/>
    </source>
</evidence>
<sequence length="67" mass="7405">MKSKTRWFVQSVAGLLLTGTGLCMTVDAGFAKFRGEEWVVYGTVALIVFQAGLCIVIDGARFRFDKK</sequence>